<evidence type="ECO:0000256" key="5">
    <source>
        <dbReference type="ARBA" id="ARBA00022737"/>
    </source>
</evidence>
<keyword evidence="9" id="KW-0472">Membrane</keyword>
<evidence type="ECO:0000256" key="3">
    <source>
        <dbReference type="ARBA" id="ARBA00022448"/>
    </source>
</evidence>
<keyword evidence="6" id="KW-0547">Nucleotide-binding</keyword>
<dbReference type="CDD" id="cd03225">
    <property type="entry name" value="ABC_cobalt_CbiO_domain1"/>
    <property type="match status" value="1"/>
</dbReference>
<dbReference type="Proteomes" id="UP000182870">
    <property type="component" value="Unassembled WGS sequence"/>
</dbReference>
<dbReference type="PANTHER" id="PTHR43553">
    <property type="entry name" value="HEAVY METAL TRANSPORTER"/>
    <property type="match status" value="1"/>
</dbReference>
<feature type="domain" description="ABC transporter" evidence="11">
    <location>
        <begin position="1"/>
        <end position="239"/>
    </location>
</feature>
<dbReference type="InterPro" id="IPR003593">
    <property type="entry name" value="AAA+_ATPase"/>
</dbReference>
<dbReference type="SMART" id="SM00382">
    <property type="entry name" value="AAA"/>
    <property type="match status" value="2"/>
</dbReference>
<evidence type="ECO:0000256" key="4">
    <source>
        <dbReference type="ARBA" id="ARBA00022475"/>
    </source>
</evidence>
<comment type="subcellular location">
    <subcellularLocation>
        <location evidence="1">Cell membrane</location>
        <topology evidence="1">Peripheral membrane protein</topology>
    </subcellularLocation>
</comment>
<evidence type="ECO:0000256" key="10">
    <source>
        <dbReference type="ARBA" id="ARBA00025157"/>
    </source>
</evidence>
<sequence length="461" mass="52134">MMLKLNHFSLTYDQPILEDINLSFKPGEITVLTGSSGCGKSSLLKAINGVIPYFQPAKLSGDMTYDGEDLLDLDMAKRSQVVASVFQNPKTQFYAVNSTDEMAFALENRNIPAEDIFERINYYTDLLEMQDLLDRDIFTLSGGEKQLLAITSVACMDNDIYLFDEPSSSLDREAISRFKRVLIKLKELGKIIIIAEHRLYYLKDLMDQFVLISDNKAQVYPISAVDDDLIQAKNLRALTEISKSELIKTCSYQKQSKYSSDQASGKLVCQHYSYQHDDQPKKIFDFNLGIDQGINFIIGKNGIGKTTFIRCLSGLNKKFKGKTYYDKKLVKQSYQWLSEVVQDVNYQLFTESVWSEISLVSDDESAKKGALTQFGLINKLNRHPQSLSGGEKQRLLLAMAKASNKPIIVLDEPTSGLCHGQMNKMIEDLQEMAKNGKTIIVVTHDYELIKNCKGNIIEFVE</sequence>
<evidence type="ECO:0000256" key="6">
    <source>
        <dbReference type="ARBA" id="ARBA00022741"/>
    </source>
</evidence>
<evidence type="ECO:0000313" key="13">
    <source>
        <dbReference type="Proteomes" id="UP000182870"/>
    </source>
</evidence>
<dbReference type="PANTHER" id="PTHR43553:SF23">
    <property type="entry name" value="ABC TRANSPORTER ATP-BINDING COMPONENT"/>
    <property type="match status" value="1"/>
</dbReference>
<evidence type="ECO:0000256" key="1">
    <source>
        <dbReference type="ARBA" id="ARBA00004202"/>
    </source>
</evidence>
<keyword evidence="3" id="KW-0813">Transport</keyword>
<feature type="domain" description="ABC transporter" evidence="11">
    <location>
        <begin position="267"/>
        <end position="461"/>
    </location>
</feature>
<proteinExistence type="inferred from homology"/>
<dbReference type="InterPro" id="IPR015856">
    <property type="entry name" value="ABC_transpr_CbiO/EcfA_su"/>
</dbReference>
<dbReference type="AlphaFoldDB" id="A0A1H0Y9U1"/>
<comment type="function">
    <text evidence="10">Probably part of an ABC transporter complex. Responsible for energy coupling to the transport system.</text>
</comment>
<dbReference type="Gene3D" id="3.40.50.300">
    <property type="entry name" value="P-loop containing nucleotide triphosphate hydrolases"/>
    <property type="match status" value="2"/>
</dbReference>
<dbReference type="GO" id="GO:0016887">
    <property type="term" value="F:ATP hydrolysis activity"/>
    <property type="evidence" value="ECO:0007669"/>
    <property type="project" value="InterPro"/>
</dbReference>
<reference evidence="12 13" key="1">
    <citation type="submission" date="2016-10" db="EMBL/GenBank/DDBJ databases">
        <authorList>
            <person name="de Groot N.N."/>
        </authorList>
    </citation>
    <scope>NUCLEOTIDE SEQUENCE [LARGE SCALE GENOMIC DNA]</scope>
    <source>
        <strain evidence="12 13">Sb05</strain>
    </source>
</reference>
<dbReference type="RefSeq" id="WP_234793095.1">
    <property type="nucleotide sequence ID" value="NZ_FNKE01000001.1"/>
</dbReference>
<gene>
    <name evidence="12" type="ORF">SAMN05216392_0516</name>
</gene>
<dbReference type="GO" id="GO:0005524">
    <property type="term" value="F:ATP binding"/>
    <property type="evidence" value="ECO:0007669"/>
    <property type="project" value="UniProtKB-KW"/>
</dbReference>
<keyword evidence="8" id="KW-1278">Translocase</keyword>
<name>A0A1H0Y9U1_STREI</name>
<accession>A0A1H0Y9U1</accession>
<dbReference type="PROSITE" id="PS50893">
    <property type="entry name" value="ABC_TRANSPORTER_2"/>
    <property type="match status" value="2"/>
</dbReference>
<evidence type="ECO:0000313" key="12">
    <source>
        <dbReference type="EMBL" id="SDQ11870.1"/>
    </source>
</evidence>
<evidence type="ECO:0000256" key="7">
    <source>
        <dbReference type="ARBA" id="ARBA00022840"/>
    </source>
</evidence>
<evidence type="ECO:0000256" key="9">
    <source>
        <dbReference type="ARBA" id="ARBA00023136"/>
    </source>
</evidence>
<dbReference type="InterPro" id="IPR050095">
    <property type="entry name" value="ECF_ABC_transporter_ATP-bd"/>
</dbReference>
<dbReference type="InterPro" id="IPR027417">
    <property type="entry name" value="P-loop_NTPase"/>
</dbReference>
<dbReference type="InterPro" id="IPR003439">
    <property type="entry name" value="ABC_transporter-like_ATP-bd"/>
</dbReference>
<keyword evidence="4" id="KW-1003">Cell membrane</keyword>
<keyword evidence="7 12" id="KW-0067">ATP-binding</keyword>
<dbReference type="GO" id="GO:0043190">
    <property type="term" value="C:ATP-binding cassette (ABC) transporter complex"/>
    <property type="evidence" value="ECO:0007669"/>
    <property type="project" value="TreeGrafter"/>
</dbReference>
<comment type="similarity">
    <text evidence="2">Belongs to the ABC transporter superfamily.</text>
</comment>
<dbReference type="Pfam" id="PF00005">
    <property type="entry name" value="ABC_tran"/>
    <property type="match status" value="2"/>
</dbReference>
<dbReference type="GO" id="GO:0042626">
    <property type="term" value="F:ATPase-coupled transmembrane transporter activity"/>
    <property type="evidence" value="ECO:0007669"/>
    <property type="project" value="TreeGrafter"/>
</dbReference>
<evidence type="ECO:0000259" key="11">
    <source>
        <dbReference type="PROSITE" id="PS50893"/>
    </source>
</evidence>
<keyword evidence="5" id="KW-0677">Repeat</keyword>
<dbReference type="EMBL" id="FNKE01000001">
    <property type="protein sequence ID" value="SDQ11870.1"/>
    <property type="molecule type" value="Genomic_DNA"/>
</dbReference>
<protein>
    <submittedName>
        <fullName evidence="12">Energy-coupling factor transport system ATP-binding protein</fullName>
    </submittedName>
</protein>
<dbReference type="SUPFAM" id="SSF52540">
    <property type="entry name" value="P-loop containing nucleoside triphosphate hydrolases"/>
    <property type="match status" value="2"/>
</dbReference>
<organism evidence="12 13">
    <name type="scientific">Streptococcus equinus</name>
    <name type="common">Streptococcus bovis</name>
    <dbReference type="NCBI Taxonomy" id="1335"/>
    <lineage>
        <taxon>Bacteria</taxon>
        <taxon>Bacillati</taxon>
        <taxon>Bacillota</taxon>
        <taxon>Bacilli</taxon>
        <taxon>Lactobacillales</taxon>
        <taxon>Streptococcaceae</taxon>
        <taxon>Streptococcus</taxon>
    </lineage>
</organism>
<evidence type="ECO:0000256" key="8">
    <source>
        <dbReference type="ARBA" id="ARBA00022967"/>
    </source>
</evidence>
<evidence type="ECO:0000256" key="2">
    <source>
        <dbReference type="ARBA" id="ARBA00005417"/>
    </source>
</evidence>